<evidence type="ECO:0000313" key="15">
    <source>
        <dbReference type="EMBL" id="MCP3731221.1"/>
    </source>
</evidence>
<evidence type="ECO:0000256" key="8">
    <source>
        <dbReference type="ARBA" id="ARBA00023077"/>
    </source>
</evidence>
<dbReference type="InterPro" id="IPR012910">
    <property type="entry name" value="Plug_dom"/>
</dbReference>
<dbReference type="InterPro" id="IPR039426">
    <property type="entry name" value="TonB-dep_rcpt-like"/>
</dbReference>
<dbReference type="Pfam" id="PF00593">
    <property type="entry name" value="TonB_dep_Rec_b-barrel"/>
    <property type="match status" value="1"/>
</dbReference>
<comment type="similarity">
    <text evidence="11 12">Belongs to the TonB-dependent receptor family.</text>
</comment>
<evidence type="ECO:0000256" key="5">
    <source>
        <dbReference type="ARBA" id="ARBA00022692"/>
    </source>
</evidence>
<keyword evidence="8 12" id="KW-0798">TonB box</keyword>
<dbReference type="Pfam" id="PF07715">
    <property type="entry name" value="Plug"/>
    <property type="match status" value="1"/>
</dbReference>
<evidence type="ECO:0000256" key="6">
    <source>
        <dbReference type="ARBA" id="ARBA00023004"/>
    </source>
</evidence>
<evidence type="ECO:0000256" key="4">
    <source>
        <dbReference type="ARBA" id="ARBA00022496"/>
    </source>
</evidence>
<dbReference type="SUPFAM" id="SSF56935">
    <property type="entry name" value="Porins"/>
    <property type="match status" value="1"/>
</dbReference>
<dbReference type="Proteomes" id="UP001139451">
    <property type="component" value="Unassembled WGS sequence"/>
</dbReference>
<sequence length="695" mass="75714">MTAVTADTLAQAGAVKTSDIAALVPGLVFTNTLGGGVPYIRGIGQTLGVPGAESPVGLYIDGVYLLTPASGLFEFNNIDRVEVLRGPQGTLFGRNTTGGLINIITRDPGDSFQLDADVGVGNYKSFSAHLFAATPVGGGLSTSVSAFGFRRKDGFGRNVTLNIDLFRETSWGIQNKWRWLSEDGATDVVLNLLHSYSKSQVGMTYGVPPGSIGGDGSRYLGQYVFASSVHEPAVNRQNLASLKISHDFGSFQVMNIAAYHTLYQKYRFAQLGYDNNALAATNPFAAQYPNLIAKDNTFTEEFQIQAPAGAKFQWIVGAYYMHDDIPMFHTESKPNNVLRINIDTRQKTDSYAGFVQGTYPILENTRLTAGLRYTSETKRIAGQAALANGTIISTPANPGPGQAPLAPETTWSKLTYRASLDHDFSDDVMGYASYNRGFKGGVYNLANYGNPPAEPEIVDAYEVGLKTYLFDRRARFNISAFYYDYKDIQLRTSITTNTGTFFATYNAATARMKGIDVDFEVRPLDGLNLTGGFEILDAEYRSFPRGLYAFPNPLTPASLPANCNPPAAYNPAPGGNTTLTCNLSGNRMIRAPKLTFNLGMSYKARLADGGALLFTANDAYNSGFFWDPENRLRQNSYHNISAAITYTTPDGKWDLQLWGRNLADEWIWSTATGGTSDTYSPGLPRTFGVRVGLHL</sequence>
<evidence type="ECO:0000256" key="1">
    <source>
        <dbReference type="ARBA" id="ARBA00004571"/>
    </source>
</evidence>
<dbReference type="GO" id="GO:0006826">
    <property type="term" value="P:iron ion transport"/>
    <property type="evidence" value="ECO:0007669"/>
    <property type="project" value="UniProtKB-KW"/>
</dbReference>
<keyword evidence="4" id="KW-0410">Iron transport</keyword>
<evidence type="ECO:0000256" key="9">
    <source>
        <dbReference type="ARBA" id="ARBA00023136"/>
    </source>
</evidence>
<proteinExistence type="inferred from homology"/>
<evidence type="ECO:0000256" key="2">
    <source>
        <dbReference type="ARBA" id="ARBA00022448"/>
    </source>
</evidence>
<keyword evidence="9 11" id="KW-0472">Membrane</keyword>
<evidence type="ECO:0000259" key="13">
    <source>
        <dbReference type="Pfam" id="PF00593"/>
    </source>
</evidence>
<name>A0A9X2HHD0_9SPHN</name>
<keyword evidence="5 11" id="KW-0812">Transmembrane</keyword>
<dbReference type="PANTHER" id="PTHR32552">
    <property type="entry name" value="FERRICHROME IRON RECEPTOR-RELATED"/>
    <property type="match status" value="1"/>
</dbReference>
<evidence type="ECO:0000313" key="16">
    <source>
        <dbReference type="Proteomes" id="UP001139451"/>
    </source>
</evidence>
<dbReference type="InterPro" id="IPR036942">
    <property type="entry name" value="Beta-barrel_TonB_sf"/>
</dbReference>
<dbReference type="AlphaFoldDB" id="A0A9X2HHD0"/>
<evidence type="ECO:0000256" key="10">
    <source>
        <dbReference type="ARBA" id="ARBA00023237"/>
    </source>
</evidence>
<dbReference type="PANTHER" id="PTHR32552:SF81">
    <property type="entry name" value="TONB-DEPENDENT OUTER MEMBRANE RECEPTOR"/>
    <property type="match status" value="1"/>
</dbReference>
<keyword evidence="3 11" id="KW-1134">Transmembrane beta strand</keyword>
<keyword evidence="2 11" id="KW-0813">Transport</keyword>
<evidence type="ECO:0000259" key="14">
    <source>
        <dbReference type="Pfam" id="PF07715"/>
    </source>
</evidence>
<dbReference type="EMBL" id="JAMLDX010000009">
    <property type="protein sequence ID" value="MCP3731221.1"/>
    <property type="molecule type" value="Genomic_DNA"/>
</dbReference>
<reference evidence="15" key="1">
    <citation type="submission" date="2022-05" db="EMBL/GenBank/DDBJ databases">
        <title>Sphingomonas sp. strain MG17 Genome sequencing and assembly.</title>
        <authorList>
            <person name="Kim I."/>
        </authorList>
    </citation>
    <scope>NUCLEOTIDE SEQUENCE</scope>
    <source>
        <strain evidence="15">MG17</strain>
    </source>
</reference>
<keyword evidence="6" id="KW-0408">Iron</keyword>
<evidence type="ECO:0000256" key="3">
    <source>
        <dbReference type="ARBA" id="ARBA00022452"/>
    </source>
</evidence>
<comment type="subcellular location">
    <subcellularLocation>
        <location evidence="1 11">Cell outer membrane</location>
        <topology evidence="1 11">Multi-pass membrane protein</topology>
    </subcellularLocation>
</comment>
<dbReference type="InterPro" id="IPR000531">
    <property type="entry name" value="Beta-barrel_TonB"/>
</dbReference>
<keyword evidence="7" id="KW-0406">Ion transport</keyword>
<feature type="domain" description="TonB-dependent receptor plug" evidence="14">
    <location>
        <begin position="2"/>
        <end position="99"/>
    </location>
</feature>
<evidence type="ECO:0000256" key="7">
    <source>
        <dbReference type="ARBA" id="ARBA00023065"/>
    </source>
</evidence>
<organism evidence="15 16">
    <name type="scientific">Sphingomonas tagetis</name>
    <dbReference type="NCBI Taxonomy" id="2949092"/>
    <lineage>
        <taxon>Bacteria</taxon>
        <taxon>Pseudomonadati</taxon>
        <taxon>Pseudomonadota</taxon>
        <taxon>Alphaproteobacteria</taxon>
        <taxon>Sphingomonadales</taxon>
        <taxon>Sphingomonadaceae</taxon>
        <taxon>Sphingomonas</taxon>
    </lineage>
</organism>
<dbReference type="Gene3D" id="2.40.170.20">
    <property type="entry name" value="TonB-dependent receptor, beta-barrel domain"/>
    <property type="match status" value="1"/>
</dbReference>
<dbReference type="GO" id="GO:0009279">
    <property type="term" value="C:cell outer membrane"/>
    <property type="evidence" value="ECO:0007669"/>
    <property type="project" value="UniProtKB-SubCell"/>
</dbReference>
<dbReference type="CDD" id="cd01347">
    <property type="entry name" value="ligand_gated_channel"/>
    <property type="match status" value="1"/>
</dbReference>
<feature type="domain" description="TonB-dependent receptor-like beta-barrel" evidence="13">
    <location>
        <begin position="188"/>
        <end position="662"/>
    </location>
</feature>
<keyword evidence="10 11" id="KW-0998">Cell outer membrane</keyword>
<evidence type="ECO:0000256" key="12">
    <source>
        <dbReference type="RuleBase" id="RU003357"/>
    </source>
</evidence>
<keyword evidence="15" id="KW-0675">Receptor</keyword>
<keyword evidence="16" id="KW-1185">Reference proteome</keyword>
<gene>
    <name evidence="15" type="ORF">M9978_12365</name>
</gene>
<accession>A0A9X2HHD0</accession>
<protein>
    <submittedName>
        <fullName evidence="15">TonB-dependent receptor</fullName>
    </submittedName>
</protein>
<comment type="caution">
    <text evidence="15">The sequence shown here is derived from an EMBL/GenBank/DDBJ whole genome shotgun (WGS) entry which is preliminary data.</text>
</comment>
<evidence type="ECO:0000256" key="11">
    <source>
        <dbReference type="PROSITE-ProRule" id="PRU01360"/>
    </source>
</evidence>
<dbReference type="PROSITE" id="PS52016">
    <property type="entry name" value="TONB_DEPENDENT_REC_3"/>
    <property type="match status" value="1"/>
</dbReference>